<keyword evidence="1" id="KW-0175">Coiled coil</keyword>
<feature type="region of interest" description="Disordered" evidence="2">
    <location>
        <begin position="616"/>
        <end position="654"/>
    </location>
</feature>
<name>A0A6A6T6S3_9PLEO</name>
<feature type="compositionally biased region" description="Low complexity" evidence="2">
    <location>
        <begin position="552"/>
        <end position="569"/>
    </location>
</feature>
<dbReference type="EMBL" id="MU004367">
    <property type="protein sequence ID" value="KAF2654254.1"/>
    <property type="molecule type" value="Genomic_DNA"/>
</dbReference>
<protein>
    <submittedName>
        <fullName evidence="3">Uncharacterized protein</fullName>
    </submittedName>
</protein>
<dbReference type="Proteomes" id="UP000799324">
    <property type="component" value="Unassembled WGS sequence"/>
</dbReference>
<dbReference type="OrthoDB" id="3792038at2759"/>
<feature type="region of interest" description="Disordered" evidence="2">
    <location>
        <begin position="544"/>
        <end position="576"/>
    </location>
</feature>
<accession>A0A6A6T6S3</accession>
<feature type="coiled-coil region" evidence="1">
    <location>
        <begin position="313"/>
        <end position="347"/>
    </location>
</feature>
<gene>
    <name evidence="3" type="ORF">K491DRAFT_484853</name>
</gene>
<evidence type="ECO:0000256" key="1">
    <source>
        <dbReference type="SAM" id="Coils"/>
    </source>
</evidence>
<organism evidence="3 4">
    <name type="scientific">Lophiostoma macrostomum CBS 122681</name>
    <dbReference type="NCBI Taxonomy" id="1314788"/>
    <lineage>
        <taxon>Eukaryota</taxon>
        <taxon>Fungi</taxon>
        <taxon>Dikarya</taxon>
        <taxon>Ascomycota</taxon>
        <taxon>Pezizomycotina</taxon>
        <taxon>Dothideomycetes</taxon>
        <taxon>Pleosporomycetidae</taxon>
        <taxon>Pleosporales</taxon>
        <taxon>Lophiostomataceae</taxon>
        <taxon>Lophiostoma</taxon>
    </lineage>
</organism>
<evidence type="ECO:0000313" key="4">
    <source>
        <dbReference type="Proteomes" id="UP000799324"/>
    </source>
</evidence>
<feature type="region of interest" description="Disordered" evidence="2">
    <location>
        <begin position="348"/>
        <end position="423"/>
    </location>
</feature>
<feature type="compositionally biased region" description="Polar residues" evidence="2">
    <location>
        <begin position="392"/>
        <end position="401"/>
    </location>
</feature>
<feature type="region of interest" description="Disordered" evidence="2">
    <location>
        <begin position="435"/>
        <end position="457"/>
    </location>
</feature>
<evidence type="ECO:0000313" key="3">
    <source>
        <dbReference type="EMBL" id="KAF2654254.1"/>
    </source>
</evidence>
<evidence type="ECO:0000256" key="2">
    <source>
        <dbReference type="SAM" id="MobiDB-lite"/>
    </source>
</evidence>
<proteinExistence type="predicted"/>
<keyword evidence="4" id="KW-1185">Reference proteome</keyword>
<dbReference type="AlphaFoldDB" id="A0A6A6T6S3"/>
<reference evidence="3" key="1">
    <citation type="journal article" date="2020" name="Stud. Mycol.">
        <title>101 Dothideomycetes genomes: a test case for predicting lifestyles and emergence of pathogens.</title>
        <authorList>
            <person name="Haridas S."/>
            <person name="Albert R."/>
            <person name="Binder M."/>
            <person name="Bloem J."/>
            <person name="Labutti K."/>
            <person name="Salamov A."/>
            <person name="Andreopoulos B."/>
            <person name="Baker S."/>
            <person name="Barry K."/>
            <person name="Bills G."/>
            <person name="Bluhm B."/>
            <person name="Cannon C."/>
            <person name="Castanera R."/>
            <person name="Culley D."/>
            <person name="Daum C."/>
            <person name="Ezra D."/>
            <person name="Gonzalez J."/>
            <person name="Henrissat B."/>
            <person name="Kuo A."/>
            <person name="Liang C."/>
            <person name="Lipzen A."/>
            <person name="Lutzoni F."/>
            <person name="Magnuson J."/>
            <person name="Mondo S."/>
            <person name="Nolan M."/>
            <person name="Ohm R."/>
            <person name="Pangilinan J."/>
            <person name="Park H.-J."/>
            <person name="Ramirez L."/>
            <person name="Alfaro M."/>
            <person name="Sun H."/>
            <person name="Tritt A."/>
            <person name="Yoshinaga Y."/>
            <person name="Zwiers L.-H."/>
            <person name="Turgeon B."/>
            <person name="Goodwin S."/>
            <person name="Spatafora J."/>
            <person name="Crous P."/>
            <person name="Grigoriev I."/>
        </authorList>
    </citation>
    <scope>NUCLEOTIDE SEQUENCE</scope>
    <source>
        <strain evidence="3">CBS 122681</strain>
    </source>
</reference>
<sequence>MTSRAKSPMFGRTGRMSGGFRDDMPLERPKSSTMRSFLNRLTGKNSKTTIPAPTARVQPQEVPLVVRYFVDRLDKERISDLLVWYLYYDIVKLPESPSQWYKPIDSMDMRGWIALGNFLSTGTQYGLHLVVLDSICDRLQLEKRVLHECIQKVADPDKMRWTTLATVLHTAKQERKTELDGLELVKSNLWSLMRLANCLKPTLDSRLATWHTQIVQRLHNYIHAIVDPQITAVRGGTCGPLRISEAEERELMFFYEMMQQERHVPLVRYGIFPDSYLTSSDSSSAASGDGHVVPALPDELLNHDCEIERSYSAASLRAQNRLLRAKVMQLENEKWKLENSNIKLAKKAGRVTRGQPQDYLGPLTPINREAGLPHAQSPPAAGSPCDRDSLPSLRSWNTGSADGSVGTPPSAVRRRTAPPLGNYSLAMNDEAVARNSSLLPPPSPHAPTSSEFGSMFEGFDTRSPSLSLLIPTSGNHTPPSSPPDLGVSGWSSDHDRFNVRRKAIGHSTFDSNGSTLVEKLPRNQGVLDLYKVCGSSANQWLDSSPRRRRLSRSLSSSSRRSETTYSEPSPTNSMEEYRARQVNVDEVQQPVGPYLKRSGSNTAKDLISRRASDAVLRKDTSKAQRRRSWSLGSTLRKDGIDGTGKLEFSPSTNF</sequence>
<feature type="region of interest" description="Disordered" evidence="2">
    <location>
        <begin position="1"/>
        <end position="25"/>
    </location>
</feature>